<comment type="caution">
    <text evidence="1">The sequence shown here is derived from an EMBL/GenBank/DDBJ whole genome shotgun (WGS) entry which is preliminary data.</text>
</comment>
<dbReference type="EMBL" id="LHPG02000006">
    <property type="protein sequence ID" value="PRW58013.1"/>
    <property type="molecule type" value="Genomic_DNA"/>
</dbReference>
<evidence type="ECO:0000313" key="2">
    <source>
        <dbReference type="Proteomes" id="UP000239899"/>
    </source>
</evidence>
<evidence type="ECO:0000313" key="1">
    <source>
        <dbReference type="EMBL" id="PRW58013.1"/>
    </source>
</evidence>
<name>A0A2P6TVB1_CHLSO</name>
<keyword evidence="2" id="KW-1185">Reference proteome</keyword>
<protein>
    <submittedName>
        <fullName evidence="1">Cytochrome P450</fullName>
    </submittedName>
</protein>
<reference evidence="1 2" key="1">
    <citation type="journal article" date="2018" name="Plant J.">
        <title>Genome sequences of Chlorella sorokiniana UTEX 1602 and Micractinium conductrix SAG 241.80: implications to maltose excretion by a green alga.</title>
        <authorList>
            <person name="Arriola M.B."/>
            <person name="Velmurugan N."/>
            <person name="Zhang Y."/>
            <person name="Plunkett M.H."/>
            <person name="Hondzo H."/>
            <person name="Barney B.M."/>
        </authorList>
    </citation>
    <scope>NUCLEOTIDE SEQUENCE [LARGE SCALE GENOMIC DNA]</scope>
    <source>
        <strain evidence="2">UTEX 1602</strain>
    </source>
</reference>
<proteinExistence type="predicted"/>
<dbReference type="AlphaFoldDB" id="A0A2P6TVB1"/>
<gene>
    <name evidence="1" type="ORF">C2E21_3443</name>
</gene>
<organism evidence="1 2">
    <name type="scientific">Chlorella sorokiniana</name>
    <name type="common">Freshwater green alga</name>
    <dbReference type="NCBI Taxonomy" id="3076"/>
    <lineage>
        <taxon>Eukaryota</taxon>
        <taxon>Viridiplantae</taxon>
        <taxon>Chlorophyta</taxon>
        <taxon>core chlorophytes</taxon>
        <taxon>Trebouxiophyceae</taxon>
        <taxon>Chlorellales</taxon>
        <taxon>Chlorellaceae</taxon>
        <taxon>Chlorella clade</taxon>
        <taxon>Chlorella</taxon>
    </lineage>
</organism>
<dbReference type="Proteomes" id="UP000239899">
    <property type="component" value="Unassembled WGS sequence"/>
</dbReference>
<accession>A0A2P6TVB1</accession>
<sequence>MPGPLKLLAAPAAAVSSLMAWHVLAALLVRQLVDCLLAAAAALMCALQWRRCTQPSMVLLYTHCRGGYHSDLRRARSSLERAVAAGEPSIDWRAMPRFTLFFDDQVNFPAECCRASLGFVVAAGAADPQSVAAKWRAHPLVSCRHGLMVGVLPQGACLAADLPHCGPLSYLICLVRALYELRSEVRSAGVRSKVPGLVELRDPAQRRLSFLLPLEGRSDMLPF</sequence>
<dbReference type="OrthoDB" id="513476at2759"/>